<dbReference type="Pfam" id="PF03692">
    <property type="entry name" value="CxxCxxCC"/>
    <property type="match status" value="1"/>
</dbReference>
<sequence length="187" mass="21853">MKNFVKLENSQISFGDCSNCEAHCCKGSFGSIFSQILKDEFENVYENFPILFIFGNLGFIKPVILLSNGFDSCPYLKNNLCSIYNNRPNVCKIYPLSPNIDNKIYLDISCPEISKGKNNLNLESNIFKNYQNKYIKTHLEFEKLELKDFEKILSIKNMNFYKYIGDKKSKYLDFHRLSLLKLKDFIN</sequence>
<reference evidence="1 2" key="1">
    <citation type="submission" date="2020-05" db="EMBL/GenBank/DDBJ databases">
        <title>Complete genome sequencing of Campylobacter and Arcobacter type strains.</title>
        <authorList>
            <person name="Miller W.G."/>
            <person name="Yee E."/>
        </authorList>
    </citation>
    <scope>NUCLEOTIDE SEQUENCE [LARGE SCALE GENOMIC DNA]</scope>
    <source>
        <strain evidence="1 2">LMG 21996</strain>
    </source>
</reference>
<dbReference type="RefSeq" id="WP_024774812.1">
    <property type="nucleotide sequence ID" value="NZ_CP054051.1"/>
</dbReference>
<protein>
    <submittedName>
        <fullName evidence="1">YkgJ family cysteine cluster protein</fullName>
    </submittedName>
</protein>
<dbReference type="PANTHER" id="PTHR35866:SF1">
    <property type="entry name" value="YKGJ FAMILY CYSTEINE CLUSTER PROTEIN"/>
    <property type="match status" value="1"/>
</dbReference>
<dbReference type="Proteomes" id="UP000509513">
    <property type="component" value="Chromosome"/>
</dbReference>
<evidence type="ECO:0000313" key="1">
    <source>
        <dbReference type="EMBL" id="QKJ26697.1"/>
    </source>
</evidence>
<dbReference type="InterPro" id="IPR005358">
    <property type="entry name" value="Puta_zinc/iron-chelating_dom"/>
</dbReference>
<dbReference type="KEGG" id="acib:ACBT_0766"/>
<dbReference type="EMBL" id="CP054051">
    <property type="protein sequence ID" value="QKJ26697.1"/>
    <property type="molecule type" value="Genomic_DNA"/>
</dbReference>
<name>A0A7L5JNF0_9BACT</name>
<gene>
    <name evidence="1" type="ORF">ACBT_0766</name>
</gene>
<accession>A0A7L5JNF0</accession>
<evidence type="ECO:0000313" key="2">
    <source>
        <dbReference type="Proteomes" id="UP000509513"/>
    </source>
</evidence>
<dbReference type="AlphaFoldDB" id="A0A7L5JNF0"/>
<organism evidence="1 2">
    <name type="scientific">Aliarcobacter cibarius</name>
    <dbReference type="NCBI Taxonomy" id="255507"/>
    <lineage>
        <taxon>Bacteria</taxon>
        <taxon>Pseudomonadati</taxon>
        <taxon>Campylobacterota</taxon>
        <taxon>Epsilonproteobacteria</taxon>
        <taxon>Campylobacterales</taxon>
        <taxon>Arcobacteraceae</taxon>
        <taxon>Aliarcobacter</taxon>
    </lineage>
</organism>
<dbReference type="PANTHER" id="PTHR35866">
    <property type="entry name" value="PUTATIVE-RELATED"/>
    <property type="match status" value="1"/>
</dbReference>
<proteinExistence type="predicted"/>